<keyword evidence="13 16" id="KW-0472">Membrane</keyword>
<dbReference type="FunFam" id="3.30.565.10:FF:000010">
    <property type="entry name" value="Sensor histidine kinase RcsC"/>
    <property type="match status" value="1"/>
</dbReference>
<keyword evidence="12" id="KW-0902">Two-component regulatory system</keyword>
<dbReference type="SUPFAM" id="SSF55874">
    <property type="entry name" value="ATPase domain of HSP90 chaperone/DNA topoisomerase II/histidine kinase"/>
    <property type="match status" value="1"/>
</dbReference>
<keyword evidence="8" id="KW-0547">Nucleotide-binding</keyword>
<evidence type="ECO:0000313" key="20">
    <source>
        <dbReference type="EMBL" id="PIO97862.1"/>
    </source>
</evidence>
<keyword evidence="7 16" id="KW-0812">Transmembrane</keyword>
<dbReference type="InterPro" id="IPR008207">
    <property type="entry name" value="Sig_transdc_His_kin_Hpt_dom"/>
</dbReference>
<protein>
    <recommendedName>
        <fullName evidence="3">histidine kinase</fullName>
        <ecNumber evidence="3">2.7.13.3</ecNumber>
    </recommendedName>
</protein>
<feature type="domain" description="Response regulatory" evidence="18">
    <location>
        <begin position="579"/>
        <end position="696"/>
    </location>
</feature>
<evidence type="ECO:0000259" key="19">
    <source>
        <dbReference type="PROSITE" id="PS50894"/>
    </source>
</evidence>
<keyword evidence="10" id="KW-0067">ATP-binding</keyword>
<dbReference type="CDD" id="cd00082">
    <property type="entry name" value="HisKA"/>
    <property type="match status" value="1"/>
</dbReference>
<dbReference type="InterPro" id="IPR005467">
    <property type="entry name" value="His_kinase_dom"/>
</dbReference>
<dbReference type="Gene3D" id="3.40.50.2300">
    <property type="match status" value="1"/>
</dbReference>
<dbReference type="InterPro" id="IPR011006">
    <property type="entry name" value="CheY-like_superfamily"/>
</dbReference>
<feature type="modified residue" description="4-aspartylphosphate" evidence="15">
    <location>
        <position position="628"/>
    </location>
</feature>
<sequence>MRAGKTMGQDRPLRGTLLYVVVGFLFLVAAVAVFTILIRQQADTADLDETRTLAAAYRLDRAAEKLLRSVETARRLPSEAAGQTVAARFVLFDATARDLAATAPSSPDLGTVMRTVAEARPIVDRLPDAPEIDRQALDALGSHLGDLPVVTSRLATLAEATEAAARSDARMLREKLYRVLAVLVGALTLSMGIFIVSLIRQIREIWSSRVRLEAMAVELKEAVAAAESANQAKSAFLATMSHEIRTPINGVLGMAHLLKDTSLDAEQRGFASNIETCGRSLIALVNDILDFSKLEAGSFDVDRVAFDPVATAEAAISMVEASVREKGLVAVLAPEIAMSARYSGDPTRVRQVLINFLSNAVKFTESGLIAVRIREAGGGDRPVLRFEVEDTGTGISEEGQKRLFKEFSQVDASITRRFGGTGLGLAISRRIVEGLGGTIGVTSREGRGSLFFFELPLERAAAADLDPAPLHGARVSVTGRFPAETAAIAATFAYFGAGVAGTRDEADIAVTVAMLPPDHQRARLDIIFSQAAPRAAGRIARPANTLTPAIVAASIAGSLQSEDKPRPSGEETSVPKGLKVLVVEDNRINQQVALRLLARLGIEAALAENGAEALAMVNARDFDVVFMDMQMPVMDGLEATRAIRRSSGPGRNVPIVAMTANAFAADREACRKAGMNAFLPKPVERDDLLSILADLPRGRVPATRPAPAGDAAHGEPVNRRRIDALLRELGPEDTAFLMDSFATDVASLLADLSAALERGDAEVAKRTLHTLKGASANVGFDDLSHQAAALMAALPDPDVGALGKLMMTIAGAGSVVAGLKAEFAATAEASRAPAAQ</sequence>
<evidence type="ECO:0000256" key="7">
    <source>
        <dbReference type="ARBA" id="ARBA00022692"/>
    </source>
</evidence>
<dbReference type="InterPro" id="IPR003661">
    <property type="entry name" value="HisK_dim/P_dom"/>
</dbReference>
<keyword evidence="6" id="KW-0808">Transferase</keyword>
<dbReference type="SMART" id="SM00387">
    <property type="entry name" value="HATPase_c"/>
    <property type="match status" value="1"/>
</dbReference>
<feature type="transmembrane region" description="Helical" evidence="16">
    <location>
        <begin position="17"/>
        <end position="38"/>
    </location>
</feature>
<keyword evidence="21" id="KW-1185">Reference proteome</keyword>
<dbReference type="InterPro" id="IPR036641">
    <property type="entry name" value="HPT_dom_sf"/>
</dbReference>
<evidence type="ECO:0000256" key="5">
    <source>
        <dbReference type="ARBA" id="ARBA00022553"/>
    </source>
</evidence>
<dbReference type="GO" id="GO:0000155">
    <property type="term" value="F:phosphorelay sensor kinase activity"/>
    <property type="evidence" value="ECO:0007669"/>
    <property type="project" value="InterPro"/>
</dbReference>
<dbReference type="AlphaFoldDB" id="A0A2G9WU82"/>
<feature type="domain" description="Histidine kinase" evidence="17">
    <location>
        <begin position="239"/>
        <end position="459"/>
    </location>
</feature>
<dbReference type="InterPro" id="IPR001789">
    <property type="entry name" value="Sig_transdc_resp-reg_receiver"/>
</dbReference>
<gene>
    <name evidence="20" type="ORF">CJ014_18385</name>
</gene>
<dbReference type="Pfam" id="PF02518">
    <property type="entry name" value="HATPase_c"/>
    <property type="match status" value="1"/>
</dbReference>
<organism evidence="20 21">
    <name type="scientific">Pleomorphomonas carboxyditropha</name>
    <dbReference type="NCBI Taxonomy" id="2023338"/>
    <lineage>
        <taxon>Bacteria</taxon>
        <taxon>Pseudomonadati</taxon>
        <taxon>Pseudomonadota</taxon>
        <taxon>Alphaproteobacteria</taxon>
        <taxon>Hyphomicrobiales</taxon>
        <taxon>Pleomorphomonadaceae</taxon>
        <taxon>Pleomorphomonas</taxon>
    </lineage>
</organism>
<dbReference type="Pfam" id="PF00072">
    <property type="entry name" value="Response_reg"/>
    <property type="match status" value="1"/>
</dbReference>
<dbReference type="InterPro" id="IPR036890">
    <property type="entry name" value="HATPase_C_sf"/>
</dbReference>
<proteinExistence type="predicted"/>
<evidence type="ECO:0000259" key="18">
    <source>
        <dbReference type="PROSITE" id="PS50110"/>
    </source>
</evidence>
<dbReference type="PANTHER" id="PTHR45339:SF1">
    <property type="entry name" value="HYBRID SIGNAL TRANSDUCTION HISTIDINE KINASE J"/>
    <property type="match status" value="1"/>
</dbReference>
<dbReference type="InterPro" id="IPR003594">
    <property type="entry name" value="HATPase_dom"/>
</dbReference>
<dbReference type="SUPFAM" id="SSF47384">
    <property type="entry name" value="Homodimeric domain of signal transducing histidine kinase"/>
    <property type="match status" value="1"/>
</dbReference>
<keyword evidence="4" id="KW-1003">Cell membrane</keyword>
<dbReference type="InterPro" id="IPR004358">
    <property type="entry name" value="Sig_transdc_His_kin-like_C"/>
</dbReference>
<comment type="caution">
    <text evidence="20">The sequence shown here is derived from an EMBL/GenBank/DDBJ whole genome shotgun (WGS) entry which is preliminary data.</text>
</comment>
<evidence type="ECO:0000256" key="9">
    <source>
        <dbReference type="ARBA" id="ARBA00022777"/>
    </source>
</evidence>
<dbReference type="PROSITE" id="PS50109">
    <property type="entry name" value="HIS_KIN"/>
    <property type="match status" value="1"/>
</dbReference>
<dbReference type="SUPFAM" id="SSF52172">
    <property type="entry name" value="CheY-like"/>
    <property type="match status" value="1"/>
</dbReference>
<feature type="modified residue" description="Phosphohistidine" evidence="14">
    <location>
        <position position="769"/>
    </location>
</feature>
<evidence type="ECO:0000256" key="6">
    <source>
        <dbReference type="ARBA" id="ARBA00022679"/>
    </source>
</evidence>
<dbReference type="PRINTS" id="PR00344">
    <property type="entry name" value="BCTRLSENSOR"/>
</dbReference>
<evidence type="ECO:0000259" key="17">
    <source>
        <dbReference type="PROSITE" id="PS50109"/>
    </source>
</evidence>
<keyword evidence="9" id="KW-0418">Kinase</keyword>
<dbReference type="EMBL" id="NQVN01000014">
    <property type="protein sequence ID" value="PIO97862.1"/>
    <property type="molecule type" value="Genomic_DNA"/>
</dbReference>
<dbReference type="Gene3D" id="3.30.565.10">
    <property type="entry name" value="Histidine kinase-like ATPase, C-terminal domain"/>
    <property type="match status" value="1"/>
</dbReference>
<evidence type="ECO:0000256" key="11">
    <source>
        <dbReference type="ARBA" id="ARBA00022989"/>
    </source>
</evidence>
<dbReference type="GO" id="GO:0005524">
    <property type="term" value="F:ATP binding"/>
    <property type="evidence" value="ECO:0007669"/>
    <property type="project" value="UniProtKB-KW"/>
</dbReference>
<evidence type="ECO:0000256" key="4">
    <source>
        <dbReference type="ARBA" id="ARBA00022475"/>
    </source>
</evidence>
<dbReference type="SMART" id="SM00448">
    <property type="entry name" value="REC"/>
    <property type="match status" value="1"/>
</dbReference>
<evidence type="ECO:0000313" key="21">
    <source>
        <dbReference type="Proteomes" id="UP000231070"/>
    </source>
</evidence>
<evidence type="ECO:0000256" key="12">
    <source>
        <dbReference type="ARBA" id="ARBA00023012"/>
    </source>
</evidence>
<feature type="transmembrane region" description="Helical" evidence="16">
    <location>
        <begin position="176"/>
        <end position="199"/>
    </location>
</feature>
<evidence type="ECO:0000256" key="13">
    <source>
        <dbReference type="ARBA" id="ARBA00023136"/>
    </source>
</evidence>
<dbReference type="CDD" id="cd16922">
    <property type="entry name" value="HATPase_EvgS-ArcB-TorS-like"/>
    <property type="match status" value="1"/>
</dbReference>
<dbReference type="Pfam" id="PF00512">
    <property type="entry name" value="HisKA"/>
    <property type="match status" value="1"/>
</dbReference>
<dbReference type="Gene3D" id="1.20.120.160">
    <property type="entry name" value="HPT domain"/>
    <property type="match status" value="1"/>
</dbReference>
<comment type="catalytic activity">
    <reaction evidence="1">
        <text>ATP + protein L-histidine = ADP + protein N-phospho-L-histidine.</text>
        <dbReference type="EC" id="2.7.13.3"/>
    </reaction>
</comment>
<dbReference type="GO" id="GO:0005886">
    <property type="term" value="C:plasma membrane"/>
    <property type="evidence" value="ECO:0007669"/>
    <property type="project" value="UniProtKB-SubCell"/>
</dbReference>
<dbReference type="SMART" id="SM00388">
    <property type="entry name" value="HisKA"/>
    <property type="match status" value="1"/>
</dbReference>
<feature type="domain" description="HPt" evidence="19">
    <location>
        <begin position="730"/>
        <end position="833"/>
    </location>
</feature>
<accession>A0A2G9WU82</accession>
<keyword evidence="5 15" id="KW-0597">Phosphoprotein</keyword>
<evidence type="ECO:0000256" key="8">
    <source>
        <dbReference type="ARBA" id="ARBA00022741"/>
    </source>
</evidence>
<comment type="subcellular location">
    <subcellularLocation>
        <location evidence="2">Cell membrane</location>
        <topology evidence="2">Multi-pass membrane protein</topology>
    </subcellularLocation>
</comment>
<keyword evidence="11 16" id="KW-1133">Transmembrane helix</keyword>
<dbReference type="Gene3D" id="1.10.287.130">
    <property type="match status" value="1"/>
</dbReference>
<dbReference type="Proteomes" id="UP000231070">
    <property type="component" value="Unassembled WGS sequence"/>
</dbReference>
<dbReference type="Pfam" id="PF01627">
    <property type="entry name" value="Hpt"/>
    <property type="match status" value="1"/>
</dbReference>
<dbReference type="EC" id="2.7.13.3" evidence="3"/>
<evidence type="ECO:0000256" key="3">
    <source>
        <dbReference type="ARBA" id="ARBA00012438"/>
    </source>
</evidence>
<dbReference type="PROSITE" id="PS50110">
    <property type="entry name" value="RESPONSE_REGULATORY"/>
    <property type="match status" value="1"/>
</dbReference>
<evidence type="ECO:0000256" key="15">
    <source>
        <dbReference type="PROSITE-ProRule" id="PRU00169"/>
    </source>
</evidence>
<name>A0A2G9WU82_9HYPH</name>
<evidence type="ECO:0000256" key="16">
    <source>
        <dbReference type="SAM" id="Phobius"/>
    </source>
</evidence>
<evidence type="ECO:0000256" key="2">
    <source>
        <dbReference type="ARBA" id="ARBA00004651"/>
    </source>
</evidence>
<dbReference type="PROSITE" id="PS50894">
    <property type="entry name" value="HPT"/>
    <property type="match status" value="1"/>
</dbReference>
<dbReference type="FunFam" id="1.10.287.130:FF:000004">
    <property type="entry name" value="Ethylene receptor 1"/>
    <property type="match status" value="1"/>
</dbReference>
<dbReference type="InterPro" id="IPR036097">
    <property type="entry name" value="HisK_dim/P_sf"/>
</dbReference>
<dbReference type="CDD" id="cd17546">
    <property type="entry name" value="REC_hyHK_CKI1_RcsC-like"/>
    <property type="match status" value="1"/>
</dbReference>
<reference evidence="20 21" key="1">
    <citation type="submission" date="2017-08" db="EMBL/GenBank/DDBJ databases">
        <title>Pleomorphomonas carboxidotrophicus sp. nov., a new mesophilic hydrogenogenic carboxidotroph.</title>
        <authorList>
            <person name="Esquivel-Elizondo S."/>
            <person name="Krajmalnik-Brown R."/>
            <person name="Maldonado J."/>
        </authorList>
    </citation>
    <scope>NUCLEOTIDE SEQUENCE [LARGE SCALE GENOMIC DNA]</scope>
    <source>
        <strain evidence="20 21">SVCO-16</strain>
    </source>
</reference>
<dbReference type="SUPFAM" id="SSF47226">
    <property type="entry name" value="Histidine-containing phosphotransfer domain, HPT domain"/>
    <property type="match status" value="1"/>
</dbReference>
<evidence type="ECO:0000256" key="10">
    <source>
        <dbReference type="ARBA" id="ARBA00022840"/>
    </source>
</evidence>
<dbReference type="PANTHER" id="PTHR45339">
    <property type="entry name" value="HYBRID SIGNAL TRANSDUCTION HISTIDINE KINASE J"/>
    <property type="match status" value="1"/>
</dbReference>
<dbReference type="CDD" id="cd00088">
    <property type="entry name" value="HPT"/>
    <property type="match status" value="1"/>
</dbReference>
<evidence type="ECO:0000256" key="14">
    <source>
        <dbReference type="PROSITE-ProRule" id="PRU00110"/>
    </source>
</evidence>
<evidence type="ECO:0000256" key="1">
    <source>
        <dbReference type="ARBA" id="ARBA00000085"/>
    </source>
</evidence>